<dbReference type="CDD" id="cd00118">
    <property type="entry name" value="LysM"/>
    <property type="match status" value="2"/>
</dbReference>
<dbReference type="InterPro" id="IPR018392">
    <property type="entry name" value="LysM"/>
</dbReference>
<dbReference type="InterPro" id="IPR036779">
    <property type="entry name" value="LysM_dom_sf"/>
</dbReference>
<gene>
    <name evidence="4" type="ORF">GCM10011335_47960</name>
</gene>
<sequence length="325" mass="34873">MQIVIWRHVALGLAVAAPMFAASPAAAQTPCGPEIRIATGDTLSRLARRCGVPEEVLRRANPGIDWSLLRIGAPVFIPDGPPPRGGDRASPRGEADRDGVYVIQRGDRLDDVADALGVSVEILLDANPGLSQRDLVPGREIRLGESRRGRDDRRGPPSRLDVTMAEDRVDPGDVATVDIDGLPPRARVVVRAGPEGGRLRVEARGRADRSGAASVDIPVPDRARPGERWIAEVLGPDGRPIGRDGFRIAGRDRGPSRGITVRGLMTREGVECPALRSDDGELYTLTGRTRDFGPGDVVTVTGRPVERSICQQGTTIEVERMEAGR</sequence>
<dbReference type="Pfam" id="PF01476">
    <property type="entry name" value="LysM"/>
    <property type="match status" value="2"/>
</dbReference>
<name>A0A916YCG5_9HYPH</name>
<organism evidence="4 5">
    <name type="scientific">Aureimonas glaciei</name>
    <dbReference type="NCBI Taxonomy" id="1776957"/>
    <lineage>
        <taxon>Bacteria</taxon>
        <taxon>Pseudomonadati</taxon>
        <taxon>Pseudomonadota</taxon>
        <taxon>Alphaproteobacteria</taxon>
        <taxon>Hyphomicrobiales</taxon>
        <taxon>Aurantimonadaceae</taxon>
        <taxon>Aureimonas</taxon>
    </lineage>
</organism>
<evidence type="ECO:0000313" key="4">
    <source>
        <dbReference type="EMBL" id="GGD39687.1"/>
    </source>
</evidence>
<evidence type="ECO:0000256" key="2">
    <source>
        <dbReference type="SAM" id="SignalP"/>
    </source>
</evidence>
<feature type="compositionally biased region" description="Basic and acidic residues" evidence="1">
    <location>
        <begin position="85"/>
        <end position="97"/>
    </location>
</feature>
<reference evidence="4" key="2">
    <citation type="submission" date="2020-09" db="EMBL/GenBank/DDBJ databases">
        <authorList>
            <person name="Sun Q."/>
            <person name="Zhou Y."/>
        </authorList>
    </citation>
    <scope>NUCLEOTIDE SEQUENCE</scope>
    <source>
        <strain evidence="4">CGMCC 1.15493</strain>
    </source>
</reference>
<dbReference type="RefSeq" id="WP_188854983.1">
    <property type="nucleotide sequence ID" value="NZ_BMJJ01000016.1"/>
</dbReference>
<dbReference type="PROSITE" id="PS51782">
    <property type="entry name" value="LYSM"/>
    <property type="match status" value="2"/>
</dbReference>
<comment type="caution">
    <text evidence="4">The sequence shown here is derived from an EMBL/GenBank/DDBJ whole genome shotgun (WGS) entry which is preliminary data.</text>
</comment>
<feature type="region of interest" description="Disordered" evidence="1">
    <location>
        <begin position="77"/>
        <end position="97"/>
    </location>
</feature>
<evidence type="ECO:0000259" key="3">
    <source>
        <dbReference type="PROSITE" id="PS51782"/>
    </source>
</evidence>
<reference evidence="4" key="1">
    <citation type="journal article" date="2014" name="Int. J. Syst. Evol. Microbiol.">
        <title>Complete genome sequence of Corynebacterium casei LMG S-19264T (=DSM 44701T), isolated from a smear-ripened cheese.</title>
        <authorList>
            <consortium name="US DOE Joint Genome Institute (JGI-PGF)"/>
            <person name="Walter F."/>
            <person name="Albersmeier A."/>
            <person name="Kalinowski J."/>
            <person name="Ruckert C."/>
        </authorList>
    </citation>
    <scope>NUCLEOTIDE SEQUENCE</scope>
    <source>
        <strain evidence="4">CGMCC 1.15493</strain>
    </source>
</reference>
<feature type="region of interest" description="Disordered" evidence="1">
    <location>
        <begin position="135"/>
        <end position="160"/>
    </location>
</feature>
<feature type="compositionally biased region" description="Basic and acidic residues" evidence="1">
    <location>
        <begin position="136"/>
        <end position="155"/>
    </location>
</feature>
<dbReference type="AlphaFoldDB" id="A0A916YCG5"/>
<keyword evidence="2" id="KW-0732">Signal</keyword>
<feature type="domain" description="LysM" evidence="3">
    <location>
        <begin position="33"/>
        <end position="77"/>
    </location>
</feature>
<dbReference type="Proteomes" id="UP000613160">
    <property type="component" value="Unassembled WGS sequence"/>
</dbReference>
<evidence type="ECO:0000313" key="5">
    <source>
        <dbReference type="Proteomes" id="UP000613160"/>
    </source>
</evidence>
<dbReference type="SUPFAM" id="SSF54106">
    <property type="entry name" value="LysM domain"/>
    <property type="match status" value="2"/>
</dbReference>
<feature type="domain" description="LysM" evidence="3">
    <location>
        <begin position="99"/>
        <end position="143"/>
    </location>
</feature>
<dbReference type="Gene3D" id="3.10.350.10">
    <property type="entry name" value="LysM domain"/>
    <property type="match status" value="2"/>
</dbReference>
<feature type="signal peptide" evidence="2">
    <location>
        <begin position="1"/>
        <end position="27"/>
    </location>
</feature>
<dbReference type="SMART" id="SM00257">
    <property type="entry name" value="LysM"/>
    <property type="match status" value="2"/>
</dbReference>
<feature type="chain" id="PRO_5037803979" description="LysM domain-containing protein" evidence="2">
    <location>
        <begin position="28"/>
        <end position="325"/>
    </location>
</feature>
<evidence type="ECO:0000256" key="1">
    <source>
        <dbReference type="SAM" id="MobiDB-lite"/>
    </source>
</evidence>
<dbReference type="InterPro" id="IPR043856">
    <property type="entry name" value="DUF5818"/>
</dbReference>
<dbReference type="EMBL" id="BMJJ01000016">
    <property type="protein sequence ID" value="GGD39687.1"/>
    <property type="molecule type" value="Genomic_DNA"/>
</dbReference>
<protein>
    <recommendedName>
        <fullName evidence="3">LysM domain-containing protein</fullName>
    </recommendedName>
</protein>
<dbReference type="Pfam" id="PF19135">
    <property type="entry name" value="DUF5818"/>
    <property type="match status" value="1"/>
</dbReference>
<proteinExistence type="predicted"/>
<keyword evidence="5" id="KW-1185">Reference proteome</keyword>
<accession>A0A916YCG5</accession>